<proteinExistence type="predicted"/>
<accession>A0A9P0KF84</accession>
<keyword evidence="3" id="KW-1185">Reference proteome</keyword>
<comment type="caution">
    <text evidence="2">The sequence shown here is derived from an EMBL/GenBank/DDBJ whole genome shotgun (WGS) entry which is preliminary data.</text>
</comment>
<feature type="compositionally biased region" description="Basic and acidic residues" evidence="1">
    <location>
        <begin position="102"/>
        <end position="111"/>
    </location>
</feature>
<feature type="compositionally biased region" description="Basic and acidic residues" evidence="1">
    <location>
        <begin position="174"/>
        <end position="185"/>
    </location>
</feature>
<protein>
    <submittedName>
        <fullName evidence="2">Uncharacterized protein</fullName>
    </submittedName>
</protein>
<feature type="compositionally biased region" description="Acidic residues" evidence="1">
    <location>
        <begin position="162"/>
        <end position="173"/>
    </location>
</feature>
<feature type="compositionally biased region" description="Basic residues" evidence="1">
    <location>
        <begin position="85"/>
        <end position="101"/>
    </location>
</feature>
<sequence>MVDAYRIQTVNGKRADRWLYDYAMKPKVVKSSRDKQSYNLYSVQRYVKPFVERKEDEEDVVYHQEYVMLDDDERENLFKEIKNKQSGRGRGRGRGAVRGRGMHSDRPGNREVEDDNPSLNEVAQKSSQLIGVTQPIFKDLPLDEHSEDESDTQTSRRSSFENQEENVNDLEGEDQNKKGEELDKNKDKTKDIYDWGNLVDEYEEEIKVMSEDAAKKIVALNELDDVGEASNALIKDVQEKKKVIGKEIATGNDVVEIPNLVKKVCVESIVQAMIENGYEWRSKQ</sequence>
<feature type="region of interest" description="Disordered" evidence="1">
    <location>
        <begin position="81"/>
        <end position="119"/>
    </location>
</feature>
<dbReference type="Proteomes" id="UP001152888">
    <property type="component" value="Unassembled WGS sequence"/>
</dbReference>
<name>A0A9P0KF84_ACAOB</name>
<evidence type="ECO:0000256" key="1">
    <source>
        <dbReference type="SAM" id="MobiDB-lite"/>
    </source>
</evidence>
<reference evidence="2" key="1">
    <citation type="submission" date="2022-03" db="EMBL/GenBank/DDBJ databases">
        <authorList>
            <person name="Sayadi A."/>
        </authorList>
    </citation>
    <scope>NUCLEOTIDE SEQUENCE</scope>
</reference>
<dbReference type="EMBL" id="CAKOFQ010006824">
    <property type="protein sequence ID" value="CAH1974407.1"/>
    <property type="molecule type" value="Genomic_DNA"/>
</dbReference>
<evidence type="ECO:0000313" key="2">
    <source>
        <dbReference type="EMBL" id="CAH1974407.1"/>
    </source>
</evidence>
<gene>
    <name evidence="2" type="ORF">ACAOBT_LOCUS11073</name>
</gene>
<feature type="compositionally biased region" description="Polar residues" evidence="1">
    <location>
        <begin position="152"/>
        <end position="161"/>
    </location>
</feature>
<dbReference type="AlphaFoldDB" id="A0A9P0KF84"/>
<evidence type="ECO:0000313" key="3">
    <source>
        <dbReference type="Proteomes" id="UP001152888"/>
    </source>
</evidence>
<organism evidence="2 3">
    <name type="scientific">Acanthoscelides obtectus</name>
    <name type="common">Bean weevil</name>
    <name type="synonym">Bruchus obtectus</name>
    <dbReference type="NCBI Taxonomy" id="200917"/>
    <lineage>
        <taxon>Eukaryota</taxon>
        <taxon>Metazoa</taxon>
        <taxon>Ecdysozoa</taxon>
        <taxon>Arthropoda</taxon>
        <taxon>Hexapoda</taxon>
        <taxon>Insecta</taxon>
        <taxon>Pterygota</taxon>
        <taxon>Neoptera</taxon>
        <taxon>Endopterygota</taxon>
        <taxon>Coleoptera</taxon>
        <taxon>Polyphaga</taxon>
        <taxon>Cucujiformia</taxon>
        <taxon>Chrysomeloidea</taxon>
        <taxon>Chrysomelidae</taxon>
        <taxon>Bruchinae</taxon>
        <taxon>Bruchini</taxon>
        <taxon>Acanthoscelides</taxon>
    </lineage>
</organism>
<feature type="region of interest" description="Disordered" evidence="1">
    <location>
        <begin position="139"/>
        <end position="185"/>
    </location>
</feature>